<evidence type="ECO:0000256" key="2">
    <source>
        <dbReference type="PIRSR" id="PIRSR005962-1"/>
    </source>
</evidence>
<proteinExistence type="predicted"/>
<evidence type="ECO:0000256" key="1">
    <source>
        <dbReference type="ARBA" id="ARBA00022801"/>
    </source>
</evidence>
<dbReference type="AlphaFoldDB" id="A0A7C3PF42"/>
<organism evidence="4">
    <name type="scientific">Oscillatoriales cyanobacterium SpSt-418</name>
    <dbReference type="NCBI Taxonomy" id="2282169"/>
    <lineage>
        <taxon>Bacteria</taxon>
        <taxon>Bacillati</taxon>
        <taxon>Cyanobacteriota</taxon>
        <taxon>Cyanophyceae</taxon>
        <taxon>Oscillatoriophycideae</taxon>
        <taxon>Oscillatoriales</taxon>
    </lineage>
</organism>
<reference evidence="4" key="1">
    <citation type="journal article" date="2020" name="mSystems">
        <title>Genome- and Community-Level Interaction Insights into Carbon Utilization and Element Cycling Functions of Hydrothermarchaeota in Hydrothermal Sediment.</title>
        <authorList>
            <person name="Zhou Z."/>
            <person name="Liu Y."/>
            <person name="Xu W."/>
            <person name="Pan J."/>
            <person name="Luo Z.H."/>
            <person name="Li M."/>
        </authorList>
    </citation>
    <scope>NUCLEOTIDE SEQUENCE [LARGE SCALE GENOMIC DNA]</scope>
    <source>
        <strain evidence="4">SpSt-418</strain>
    </source>
</reference>
<dbReference type="FunFam" id="3.30.70.360:FF:000001">
    <property type="entry name" value="N-acetyldiaminopimelate deacetylase"/>
    <property type="match status" value="1"/>
</dbReference>
<dbReference type="SUPFAM" id="SSF53187">
    <property type="entry name" value="Zn-dependent exopeptidases"/>
    <property type="match status" value="1"/>
</dbReference>
<dbReference type="InterPro" id="IPR017439">
    <property type="entry name" value="Amidohydrolase"/>
</dbReference>
<feature type="domain" description="Peptidase M20 dimerisation" evidence="3">
    <location>
        <begin position="230"/>
        <end position="322"/>
    </location>
</feature>
<dbReference type="PANTHER" id="PTHR11014">
    <property type="entry name" value="PEPTIDASE M20 FAMILY MEMBER"/>
    <property type="match status" value="1"/>
</dbReference>
<dbReference type="Pfam" id="PF01546">
    <property type="entry name" value="Peptidase_M20"/>
    <property type="match status" value="1"/>
</dbReference>
<dbReference type="GO" id="GO:0050118">
    <property type="term" value="F:N-acetyldiaminopimelate deacetylase activity"/>
    <property type="evidence" value="ECO:0007669"/>
    <property type="project" value="UniProtKB-ARBA"/>
</dbReference>
<evidence type="ECO:0000313" key="4">
    <source>
        <dbReference type="EMBL" id="HFM98474.1"/>
    </source>
</evidence>
<name>A0A7C3PF42_9CYAN</name>
<gene>
    <name evidence="4" type="ORF">ENR64_12095</name>
</gene>
<feature type="binding site" evidence="2">
    <location>
        <position position="205"/>
    </location>
    <ligand>
        <name>Mn(2+)</name>
        <dbReference type="ChEBI" id="CHEBI:29035"/>
        <label>2</label>
    </ligand>
</feature>
<keyword evidence="1 4" id="KW-0378">Hydrolase</keyword>
<keyword evidence="2" id="KW-0479">Metal-binding</keyword>
<dbReference type="InterPro" id="IPR002933">
    <property type="entry name" value="Peptidase_M20"/>
</dbReference>
<dbReference type="EMBL" id="DSRU01000172">
    <property type="protein sequence ID" value="HFM98474.1"/>
    <property type="molecule type" value="Genomic_DNA"/>
</dbReference>
<dbReference type="Gene3D" id="3.30.70.360">
    <property type="match status" value="1"/>
</dbReference>
<feature type="binding site" evidence="2">
    <location>
        <position position="420"/>
    </location>
    <ligand>
        <name>Mn(2+)</name>
        <dbReference type="ChEBI" id="CHEBI:29035"/>
        <label>2</label>
    </ligand>
</feature>
<protein>
    <submittedName>
        <fullName evidence="4">Amidohydrolase</fullName>
    </submittedName>
</protein>
<feature type="binding site" evidence="2">
    <location>
        <position position="140"/>
    </location>
    <ligand>
        <name>Mn(2+)</name>
        <dbReference type="ChEBI" id="CHEBI:29035"/>
        <label>2</label>
    </ligand>
</feature>
<dbReference type="GO" id="GO:0019877">
    <property type="term" value="P:diaminopimelate biosynthetic process"/>
    <property type="evidence" value="ECO:0007669"/>
    <property type="project" value="UniProtKB-ARBA"/>
</dbReference>
<dbReference type="PIRSF" id="PIRSF005962">
    <property type="entry name" value="Pept_M20D_amidohydro"/>
    <property type="match status" value="1"/>
</dbReference>
<feature type="binding site" evidence="2">
    <location>
        <position position="142"/>
    </location>
    <ligand>
        <name>Mn(2+)</name>
        <dbReference type="ChEBI" id="CHEBI:29035"/>
        <label>2</label>
    </ligand>
</feature>
<comment type="cofactor">
    <cofactor evidence="2">
        <name>Mn(2+)</name>
        <dbReference type="ChEBI" id="CHEBI:29035"/>
    </cofactor>
    <text evidence="2">The Mn(2+) ion enhances activity.</text>
</comment>
<comment type="caution">
    <text evidence="4">The sequence shown here is derived from an EMBL/GenBank/DDBJ whole genome shotgun (WGS) entry which is preliminary data.</text>
</comment>
<dbReference type="GO" id="GO:0046872">
    <property type="term" value="F:metal ion binding"/>
    <property type="evidence" value="ECO:0007669"/>
    <property type="project" value="UniProtKB-KW"/>
</dbReference>
<accession>A0A7C3PF42</accession>
<evidence type="ECO:0000259" key="3">
    <source>
        <dbReference type="Pfam" id="PF07687"/>
    </source>
</evidence>
<dbReference type="Gene3D" id="3.40.630.10">
    <property type="entry name" value="Zn peptidases"/>
    <property type="match status" value="1"/>
</dbReference>
<dbReference type="InterPro" id="IPR011650">
    <property type="entry name" value="Peptidase_M20_dimer"/>
</dbReference>
<keyword evidence="2" id="KW-0464">Manganese</keyword>
<dbReference type="NCBIfam" id="TIGR01891">
    <property type="entry name" value="amidohydrolases"/>
    <property type="match status" value="1"/>
</dbReference>
<feature type="binding site" evidence="2">
    <location>
        <position position="176"/>
    </location>
    <ligand>
        <name>Mn(2+)</name>
        <dbReference type="ChEBI" id="CHEBI:29035"/>
        <label>2</label>
    </ligand>
</feature>
<dbReference type="InterPro" id="IPR036264">
    <property type="entry name" value="Bact_exopeptidase_dim_dom"/>
</dbReference>
<dbReference type="SUPFAM" id="SSF55031">
    <property type="entry name" value="Bacterial exopeptidase dimerisation domain"/>
    <property type="match status" value="1"/>
</dbReference>
<dbReference type="PANTHER" id="PTHR11014:SF63">
    <property type="entry name" value="METALLOPEPTIDASE, PUTATIVE (AFU_ORTHOLOGUE AFUA_6G09600)-RELATED"/>
    <property type="match status" value="1"/>
</dbReference>
<dbReference type="Pfam" id="PF07687">
    <property type="entry name" value="M20_dimer"/>
    <property type="match status" value="1"/>
</dbReference>
<sequence length="448" mass="47509">MLFATVLLLGLQPAQAQKTFEGVPAPKSAYLEPLLNEIDGDGDRLINLFKDIHQNPELAFMETRTAAIVAKELQALGYEVKTGIAKTGVVGILRNGDGPTVMYRADMDALPVKETTGLPYASTKPVLQADGTETFAMHACGHDSHTVWMLGLAKAMVELKSAWKGTLILVGQPAEEGVAGAAAMVKDGLYTRYGVPVPDFLLGMHSAPGPTGLIASAPGVQTAGSDPIDILFKGVGGHGSSPHLAKDPVLMAAHAIIQYQSIVSRAIDPKEAAVITVGSVQAGDANNVIPGEALLKLSLRWFNPDVRKTMLQGIQAINNSIARAYGMPEDQLPTLTSKGGTTPMVNDKTVIDRINPYLANLVGTDKLITDFPGTTGSEDVHLLKGDNKDIQFGFVFVGIADPALFAKARAEGKMVPFSNHNSNFQVDLNAIPFGTKVASVMTMALFQK</sequence>